<dbReference type="GO" id="GO:0016020">
    <property type="term" value="C:membrane"/>
    <property type="evidence" value="ECO:0007669"/>
    <property type="project" value="UniProtKB-SubCell"/>
</dbReference>
<dbReference type="PANTHER" id="PTHR11814">
    <property type="entry name" value="SULFATE TRANSPORTER"/>
    <property type="match status" value="1"/>
</dbReference>
<dbReference type="GO" id="GO:0055085">
    <property type="term" value="P:transmembrane transport"/>
    <property type="evidence" value="ECO:0007669"/>
    <property type="project" value="InterPro"/>
</dbReference>
<proteinExistence type="predicted"/>
<dbReference type="Proteomes" id="UP000887569">
    <property type="component" value="Unplaced"/>
</dbReference>
<feature type="transmembrane region" description="Helical" evidence="5">
    <location>
        <begin position="163"/>
        <end position="186"/>
    </location>
</feature>
<dbReference type="Pfam" id="PF00916">
    <property type="entry name" value="Sulfate_transp"/>
    <property type="match status" value="1"/>
</dbReference>
<keyword evidence="7" id="KW-1185">Reference proteome</keyword>
<evidence type="ECO:0000313" key="8">
    <source>
        <dbReference type="WBParaSite" id="PgB20_g024_t03"/>
    </source>
</evidence>
<keyword evidence="3 5" id="KW-1133">Transmembrane helix</keyword>
<dbReference type="WBParaSite" id="PgB20_g024_t03">
    <property type="protein sequence ID" value="PgB20_g024_t03"/>
    <property type="gene ID" value="PgB20_g024"/>
</dbReference>
<evidence type="ECO:0000256" key="3">
    <source>
        <dbReference type="ARBA" id="ARBA00022989"/>
    </source>
</evidence>
<evidence type="ECO:0000256" key="4">
    <source>
        <dbReference type="ARBA" id="ARBA00023136"/>
    </source>
</evidence>
<dbReference type="AlphaFoldDB" id="A0A914ZYK7"/>
<evidence type="ECO:0000259" key="6">
    <source>
        <dbReference type="Pfam" id="PF00916"/>
    </source>
</evidence>
<dbReference type="InterPro" id="IPR001902">
    <property type="entry name" value="SLC26A/SulP_fam"/>
</dbReference>
<accession>A0A914ZYK7</accession>
<sequence length="227" mass="25476">MERRLFQTNLSIVRKIVYQLNLVRTWKRVEWMHFWRRRIPLLSWLPTYDWREDFLKDVINGIMISILYIPQGLAYGMMVGIPPIYGIYTGIVGPLVYTFLGTSHQASTGAYAIISLMVGSVVEQASNGVNKLDFNTNSTPALCCSERMRNVDPMEAVKISSLLAFYVGIIQVVLGLLNAGLLAVWLSDQLVEGLTSGAAVHVLFSQLKSMTGMRNLPRTSDNFGIIK</sequence>
<evidence type="ECO:0000256" key="1">
    <source>
        <dbReference type="ARBA" id="ARBA00004141"/>
    </source>
</evidence>
<evidence type="ECO:0000313" key="7">
    <source>
        <dbReference type="Proteomes" id="UP000887569"/>
    </source>
</evidence>
<evidence type="ECO:0000256" key="2">
    <source>
        <dbReference type="ARBA" id="ARBA00022692"/>
    </source>
</evidence>
<protein>
    <submittedName>
        <fullName evidence="8">STAS domain-containing protein</fullName>
    </submittedName>
</protein>
<organism evidence="7 8">
    <name type="scientific">Parascaris univalens</name>
    <name type="common">Nematode worm</name>
    <dbReference type="NCBI Taxonomy" id="6257"/>
    <lineage>
        <taxon>Eukaryota</taxon>
        <taxon>Metazoa</taxon>
        <taxon>Ecdysozoa</taxon>
        <taxon>Nematoda</taxon>
        <taxon>Chromadorea</taxon>
        <taxon>Rhabditida</taxon>
        <taxon>Spirurina</taxon>
        <taxon>Ascaridomorpha</taxon>
        <taxon>Ascaridoidea</taxon>
        <taxon>Ascarididae</taxon>
        <taxon>Parascaris</taxon>
    </lineage>
</organism>
<feature type="domain" description="SLC26A/SulP transporter" evidence="6">
    <location>
        <begin position="54"/>
        <end position="223"/>
    </location>
</feature>
<dbReference type="InterPro" id="IPR011547">
    <property type="entry name" value="SLC26A/SulP_dom"/>
</dbReference>
<keyword evidence="2 5" id="KW-0812">Transmembrane</keyword>
<comment type="subcellular location">
    <subcellularLocation>
        <location evidence="1">Membrane</location>
        <topology evidence="1">Multi-pass membrane protein</topology>
    </subcellularLocation>
</comment>
<keyword evidence="4 5" id="KW-0472">Membrane</keyword>
<name>A0A914ZYK7_PARUN</name>
<evidence type="ECO:0000256" key="5">
    <source>
        <dbReference type="SAM" id="Phobius"/>
    </source>
</evidence>
<reference evidence="8" key="1">
    <citation type="submission" date="2022-11" db="UniProtKB">
        <authorList>
            <consortium name="WormBaseParasite"/>
        </authorList>
    </citation>
    <scope>IDENTIFICATION</scope>
</reference>